<dbReference type="InterPro" id="IPR000477">
    <property type="entry name" value="RT_dom"/>
</dbReference>
<proteinExistence type="predicted"/>
<dbReference type="GO" id="GO:0006315">
    <property type="term" value="P:homing of group II introns"/>
    <property type="evidence" value="ECO:0007669"/>
    <property type="project" value="TreeGrafter"/>
</dbReference>
<dbReference type="AlphaFoldDB" id="Q9MD87"/>
<dbReference type="InterPro" id="IPR043502">
    <property type="entry name" value="DNA/RNA_pol_sf"/>
</dbReference>
<dbReference type="GO" id="GO:0003964">
    <property type="term" value="F:RNA-directed DNA polymerase activity"/>
    <property type="evidence" value="ECO:0007669"/>
    <property type="project" value="TreeGrafter"/>
</dbReference>
<dbReference type="PROSITE" id="PS50878">
    <property type="entry name" value="RT_POL"/>
    <property type="match status" value="1"/>
</dbReference>
<dbReference type="CDD" id="cd01651">
    <property type="entry name" value="RT_G2_intron"/>
    <property type="match status" value="1"/>
</dbReference>
<dbReference type="GO" id="GO:0090615">
    <property type="term" value="P:mitochondrial mRNA processing"/>
    <property type="evidence" value="ECO:0007669"/>
    <property type="project" value="TreeGrafter"/>
</dbReference>
<name>Q9MD87_CRYPA</name>
<geneLocation type="mitochondrion" evidence="4"/>
<accession>Q9MD87</accession>
<dbReference type="PANTHER" id="PTHR33642:SF4">
    <property type="entry name" value="COX1_OXI3 INTRON 1 PROTEIN-RELATED"/>
    <property type="match status" value="1"/>
</dbReference>
<dbReference type="GO" id="GO:0005739">
    <property type="term" value="C:mitochondrion"/>
    <property type="evidence" value="ECO:0007669"/>
    <property type="project" value="UniProtKB-SubCell"/>
</dbReference>
<dbReference type="InterPro" id="IPR024937">
    <property type="entry name" value="Domain_X"/>
</dbReference>
<dbReference type="EMBL" id="AF218567">
    <property type="protein sequence ID" value="AAF27656.1"/>
    <property type="molecule type" value="Genomic_DNA"/>
</dbReference>
<protein>
    <submittedName>
        <fullName evidence="4">Putative maturase</fullName>
    </submittedName>
</protein>
<gene>
    <name evidence="4" type="primary">maturase</name>
</gene>
<evidence type="ECO:0000256" key="2">
    <source>
        <dbReference type="ARBA" id="ARBA00023128"/>
    </source>
</evidence>
<reference evidence="4" key="1">
    <citation type="submission" date="1999-12" db="EMBL/GenBank/DDBJ databases">
        <title>A mitochondrial plasmid-like element and its role in induction of hypovirulence in Cryphonectria parasitica.</title>
        <authorList>
            <person name="Baidyaroy D."/>
            <person name="Fulbright D.W."/>
            <person name="Bertrand H."/>
        </authorList>
    </citation>
    <scope>NUCLEOTIDE SEQUENCE</scope>
</reference>
<evidence type="ECO:0000256" key="1">
    <source>
        <dbReference type="ARBA" id="ARBA00004173"/>
    </source>
</evidence>
<dbReference type="PANTHER" id="PTHR33642">
    <property type="entry name" value="COX1/OXI3 INTRON 1 PROTEIN-RELATED"/>
    <property type="match status" value="1"/>
</dbReference>
<dbReference type="Pfam" id="PF00078">
    <property type="entry name" value="RVT_1"/>
    <property type="match status" value="1"/>
</dbReference>
<organism evidence="4">
    <name type="scientific">Cryphonectria parasitica</name>
    <name type="common">Chestnut blight fungus</name>
    <name type="synonym">Endothia parasitica</name>
    <dbReference type="NCBI Taxonomy" id="5116"/>
    <lineage>
        <taxon>Eukaryota</taxon>
        <taxon>Fungi</taxon>
        <taxon>Dikarya</taxon>
        <taxon>Ascomycota</taxon>
        <taxon>Pezizomycotina</taxon>
        <taxon>Sordariomycetes</taxon>
        <taxon>Sordariomycetidae</taxon>
        <taxon>Diaporthales</taxon>
        <taxon>Cryphonectriaceae</taxon>
        <taxon>Cryphonectria-Endothia species complex</taxon>
        <taxon>Cryphonectria</taxon>
    </lineage>
</organism>
<sequence length="778" mass="88320">MFLKIKSDLSYIYDREINRDIRRGYSRLDVLIIHLVRVAEYKRALWYGLPHREECLNGSSHVEANKPDTYKCLHAAEDILSRIYRYLCDLAEKYGNRFLGCHKITHSLYTKSPHGNKQAAKTTWTINITSRQPRDRTASVNLYMSMRRRSLHSSVNMKGDSKSTLEVDVLDCDQEKLADEVKPAKVAKRVGVTTIARKLLDQSKIANQKYYNILNVLADPNFLIACYDEIKGKQGNMTRGYDKATLDGLDYNWFVKTAGELKAGKYNFKPSRRVEIPKANGKTRPLGVGSPRDKIVQKALHAILEAIFEPLFLPSSHGFRPNRSTHSALLKVYLSGNKHNWVIQGDITKCFDSIPHSIILKRIGAQIGDKKYLNLISKYLEAGHIDPKTGTKVVLNYGTPQGGILSPILSNIVLHEFDKYMAKLSESFHKGKKRRWNPAYKRLLARRGRTKSLEEKQTLLKQMRTMRSIDAFDPNFRRLDYVRYADDFVVFISGSSKDALFIRNNLKDYLKVNCGLELNVDKTAISNLATEKWKFLGAELSKIKLNANWLVSHGRKRIIGTPMLLVNAPISGLISSLKKVGIVRQNLKQKVFPQGLTSLVNLCHYDIIRFYNSKIHGILNYYSFAANRNSLHSIVWLLRASCALTLARKFKLRTMSKAFQKFGRDLKCPGTGISIFDPGSLKAIHDYKSGPVPGVEGITNQVWSGKLTKSSFGLSCVICGSTTNLEMHHYRSVKEVRAKFRKGNEISFAEFRGALLRKQIPLCESITNYPQRGSADTN</sequence>
<feature type="domain" description="Reverse transcriptase" evidence="3">
    <location>
        <begin position="257"/>
        <end position="540"/>
    </location>
</feature>
<dbReference type="Pfam" id="PF01348">
    <property type="entry name" value="Intron_maturas2"/>
    <property type="match status" value="1"/>
</dbReference>
<dbReference type="SUPFAM" id="SSF56672">
    <property type="entry name" value="DNA/RNA polymerases"/>
    <property type="match status" value="1"/>
</dbReference>
<keyword evidence="2 4" id="KW-0496">Mitochondrion</keyword>
<evidence type="ECO:0000313" key="4">
    <source>
        <dbReference type="EMBL" id="AAF27656.1"/>
    </source>
</evidence>
<comment type="subcellular location">
    <subcellularLocation>
        <location evidence="1">Mitochondrion</location>
    </subcellularLocation>
</comment>
<evidence type="ECO:0000259" key="3">
    <source>
        <dbReference type="PROSITE" id="PS50878"/>
    </source>
</evidence>